<feature type="region of interest" description="Disordered" evidence="1">
    <location>
        <begin position="54"/>
        <end position="94"/>
    </location>
</feature>
<feature type="region of interest" description="Disordered" evidence="1">
    <location>
        <begin position="1"/>
        <end position="21"/>
    </location>
</feature>
<evidence type="ECO:0000313" key="2">
    <source>
        <dbReference type="EMBL" id="POM80800.1"/>
    </source>
</evidence>
<dbReference type="EMBL" id="NCKW01000281">
    <property type="protein sequence ID" value="POM80800.1"/>
    <property type="molecule type" value="Genomic_DNA"/>
</dbReference>
<name>A0A2P4YSM4_9STRA</name>
<comment type="caution">
    <text evidence="2">The sequence shown here is derived from an EMBL/GenBank/DDBJ whole genome shotgun (WGS) entry which is preliminary data.</text>
</comment>
<dbReference type="AlphaFoldDB" id="A0A2P4YSM4"/>
<accession>A0A2P4YSM4</accession>
<reference evidence="2 3" key="1">
    <citation type="journal article" date="2017" name="Genome Biol. Evol.">
        <title>Phytophthora megakarya and P. palmivora, closely related causal agents of cacao black pod rot, underwent increases in genome sizes and gene numbers by different mechanisms.</title>
        <authorList>
            <person name="Ali S.S."/>
            <person name="Shao J."/>
            <person name="Lary D.J."/>
            <person name="Kronmiller B."/>
            <person name="Shen D."/>
            <person name="Strem M.D."/>
            <person name="Amoako-Attah I."/>
            <person name="Akrofi A.Y."/>
            <person name="Begoude B.A."/>
            <person name="Ten Hoopen G.M."/>
            <person name="Coulibaly K."/>
            <person name="Kebe B.I."/>
            <person name="Melnick R.L."/>
            <person name="Guiltinan M.J."/>
            <person name="Tyler B.M."/>
            <person name="Meinhardt L.W."/>
            <person name="Bailey B.A."/>
        </authorList>
    </citation>
    <scope>NUCLEOTIDE SEQUENCE [LARGE SCALE GENOMIC DNA]</scope>
    <source>
        <strain evidence="3">sbr112.9</strain>
    </source>
</reference>
<keyword evidence="3" id="KW-1185">Reference proteome</keyword>
<dbReference type="Proteomes" id="UP000237271">
    <property type="component" value="Unassembled WGS sequence"/>
</dbReference>
<proteinExistence type="predicted"/>
<feature type="compositionally biased region" description="Polar residues" evidence="1">
    <location>
        <begin position="10"/>
        <end position="21"/>
    </location>
</feature>
<sequence length="94" mass="10129">MYTNAVAGTIHNTGPNGNEQQDTIFHKYCYDTVMANSKQVTPAHLIPAERDVAIKGSANSDDSINSGKGGVKRSLEEDDSDSDGDDDVKRVKTD</sequence>
<feature type="compositionally biased region" description="Polar residues" evidence="1">
    <location>
        <begin position="57"/>
        <end position="66"/>
    </location>
</feature>
<feature type="compositionally biased region" description="Acidic residues" evidence="1">
    <location>
        <begin position="76"/>
        <end position="86"/>
    </location>
</feature>
<organism evidence="2 3">
    <name type="scientific">Phytophthora palmivora</name>
    <dbReference type="NCBI Taxonomy" id="4796"/>
    <lineage>
        <taxon>Eukaryota</taxon>
        <taxon>Sar</taxon>
        <taxon>Stramenopiles</taxon>
        <taxon>Oomycota</taxon>
        <taxon>Peronosporomycetes</taxon>
        <taxon>Peronosporales</taxon>
        <taxon>Peronosporaceae</taxon>
        <taxon>Phytophthora</taxon>
    </lineage>
</organism>
<protein>
    <submittedName>
        <fullName evidence="2">Uncharacterized protein</fullName>
    </submittedName>
</protein>
<dbReference type="OrthoDB" id="343582at2759"/>
<evidence type="ECO:0000313" key="3">
    <source>
        <dbReference type="Proteomes" id="UP000237271"/>
    </source>
</evidence>
<gene>
    <name evidence="2" type="ORF">PHPALM_1317</name>
</gene>
<evidence type="ECO:0000256" key="1">
    <source>
        <dbReference type="SAM" id="MobiDB-lite"/>
    </source>
</evidence>